<protein>
    <submittedName>
        <fullName evidence="1">Uncharacterized protein</fullName>
    </submittedName>
</protein>
<name>A0A098YCR6_9ACTN</name>
<dbReference type="Proteomes" id="UP000029713">
    <property type="component" value="Unassembled WGS sequence"/>
</dbReference>
<dbReference type="RefSeq" id="WP_036332768.1">
    <property type="nucleotide sequence ID" value="NZ_JPMX01000003.1"/>
</dbReference>
<evidence type="ECO:0000313" key="1">
    <source>
        <dbReference type="EMBL" id="KGH48638.1"/>
    </source>
</evidence>
<evidence type="ECO:0000313" key="2">
    <source>
        <dbReference type="Proteomes" id="UP000029713"/>
    </source>
</evidence>
<dbReference type="EMBL" id="JPMX01000003">
    <property type="protein sequence ID" value="KGH48638.1"/>
    <property type="molecule type" value="Genomic_DNA"/>
</dbReference>
<comment type="caution">
    <text evidence="1">The sequence shown here is derived from an EMBL/GenBank/DDBJ whole genome shotgun (WGS) entry which is preliminary data.</text>
</comment>
<dbReference type="STRING" id="1522368.IN07_01380"/>
<sequence length="96" mass="10707">MKRDYELVIDSGDVARPTRAHDAATVEEDWFNGAMAALTTTAHLRVRRRVDPLQATVQQARELLLAVRDDLEGMGESWWNLARAVGYLTPDDAPAT</sequence>
<organism evidence="1 2">
    <name type="scientific">Modestobacter caceresii</name>
    <dbReference type="NCBI Taxonomy" id="1522368"/>
    <lineage>
        <taxon>Bacteria</taxon>
        <taxon>Bacillati</taxon>
        <taxon>Actinomycetota</taxon>
        <taxon>Actinomycetes</taxon>
        <taxon>Geodermatophilales</taxon>
        <taxon>Geodermatophilaceae</taxon>
        <taxon>Modestobacter</taxon>
    </lineage>
</organism>
<proteinExistence type="predicted"/>
<keyword evidence="2" id="KW-1185">Reference proteome</keyword>
<gene>
    <name evidence="1" type="ORF">IN07_01380</name>
</gene>
<dbReference type="AlphaFoldDB" id="A0A098YCR6"/>
<reference evidence="1 2" key="1">
    <citation type="submission" date="2014-07" db="EMBL/GenBank/DDBJ databases">
        <title>Biosystematic studies on Modestobacter strains isolated from extreme hyper-arid desert soil and from historic building.</title>
        <authorList>
            <person name="Bukarasam K."/>
            <person name="Bull A."/>
            <person name="Girard G."/>
            <person name="van Wezel G."/>
            <person name="Goodfellow M."/>
        </authorList>
    </citation>
    <scope>NUCLEOTIDE SEQUENCE [LARGE SCALE GENOMIC DNA]</scope>
    <source>
        <strain evidence="1 2">KNN45-2b</strain>
    </source>
</reference>
<accession>A0A098YCR6</accession>